<reference evidence="9 10" key="1">
    <citation type="submission" date="2020-02" db="EMBL/GenBank/DDBJ databases">
        <title>Genomic and physiological characterization of two novel Nitrospinaceae genera.</title>
        <authorList>
            <person name="Mueller A.J."/>
            <person name="Jung M.-Y."/>
            <person name="Strachan C.R."/>
            <person name="Herbold C.W."/>
            <person name="Kirkegaard R.H."/>
            <person name="Daims H."/>
        </authorList>
    </citation>
    <scope>NUCLEOTIDE SEQUENCE [LARGE SCALE GENOMIC DNA]</scope>
    <source>
        <strain evidence="9">EB</strain>
    </source>
</reference>
<feature type="domain" description="ABC transmembrane type-1" evidence="8">
    <location>
        <begin position="94"/>
        <end position="291"/>
    </location>
</feature>
<feature type="transmembrane region" description="Helical" evidence="7">
    <location>
        <begin position="130"/>
        <end position="152"/>
    </location>
</feature>
<organism evidence="9 10">
    <name type="scientific">Candidatus Nitronauta litoralis</name>
    <dbReference type="NCBI Taxonomy" id="2705533"/>
    <lineage>
        <taxon>Bacteria</taxon>
        <taxon>Pseudomonadati</taxon>
        <taxon>Nitrospinota/Tectimicrobiota group</taxon>
        <taxon>Nitrospinota</taxon>
        <taxon>Nitrospinia</taxon>
        <taxon>Nitrospinales</taxon>
        <taxon>Nitrospinaceae</taxon>
        <taxon>Candidatus Nitronauta</taxon>
    </lineage>
</organism>
<evidence type="ECO:0000256" key="4">
    <source>
        <dbReference type="ARBA" id="ARBA00022692"/>
    </source>
</evidence>
<keyword evidence="5 7" id="KW-1133">Transmembrane helix</keyword>
<evidence type="ECO:0000256" key="2">
    <source>
        <dbReference type="ARBA" id="ARBA00022448"/>
    </source>
</evidence>
<dbReference type="PANTHER" id="PTHR30465">
    <property type="entry name" value="INNER MEMBRANE ABC TRANSPORTER"/>
    <property type="match status" value="1"/>
</dbReference>
<keyword evidence="2 7" id="KW-0813">Transport</keyword>
<dbReference type="Proteomes" id="UP000594688">
    <property type="component" value="Chromosome"/>
</dbReference>
<proteinExistence type="inferred from homology"/>
<name>A0A7T0BY55_9BACT</name>
<feature type="transmembrane region" description="Helical" evidence="7">
    <location>
        <begin position="172"/>
        <end position="191"/>
    </location>
</feature>
<dbReference type="Pfam" id="PF19300">
    <property type="entry name" value="BPD_transp_1_N"/>
    <property type="match status" value="1"/>
</dbReference>
<dbReference type="InterPro" id="IPR045621">
    <property type="entry name" value="BPD_transp_1_N"/>
</dbReference>
<dbReference type="Pfam" id="PF00528">
    <property type="entry name" value="BPD_transp_1"/>
    <property type="match status" value="1"/>
</dbReference>
<keyword evidence="4 7" id="KW-0812">Transmembrane</keyword>
<dbReference type="GO" id="GO:0005886">
    <property type="term" value="C:plasma membrane"/>
    <property type="evidence" value="ECO:0007669"/>
    <property type="project" value="UniProtKB-SubCell"/>
</dbReference>
<accession>A0A7T0BY55</accession>
<dbReference type="AlphaFoldDB" id="A0A7T0BY55"/>
<evidence type="ECO:0000256" key="5">
    <source>
        <dbReference type="ARBA" id="ARBA00022989"/>
    </source>
</evidence>
<dbReference type="InterPro" id="IPR000515">
    <property type="entry name" value="MetI-like"/>
</dbReference>
<dbReference type="KEGG" id="nli:G3M70_14855"/>
<feature type="transmembrane region" description="Helical" evidence="7">
    <location>
        <begin position="230"/>
        <end position="252"/>
    </location>
</feature>
<evidence type="ECO:0000256" key="1">
    <source>
        <dbReference type="ARBA" id="ARBA00004651"/>
    </source>
</evidence>
<feature type="transmembrane region" description="Helical" evidence="7">
    <location>
        <begin position="12"/>
        <end position="30"/>
    </location>
</feature>
<evidence type="ECO:0000313" key="9">
    <source>
        <dbReference type="EMBL" id="QPJ63084.1"/>
    </source>
</evidence>
<protein>
    <submittedName>
        <fullName evidence="9">ABC transporter permease</fullName>
    </submittedName>
</protein>
<feature type="transmembrane region" description="Helical" evidence="7">
    <location>
        <begin position="94"/>
        <end position="118"/>
    </location>
</feature>
<keyword evidence="3" id="KW-1003">Cell membrane</keyword>
<dbReference type="InterPro" id="IPR035906">
    <property type="entry name" value="MetI-like_sf"/>
</dbReference>
<dbReference type="EMBL" id="CP048685">
    <property type="protein sequence ID" value="QPJ63084.1"/>
    <property type="molecule type" value="Genomic_DNA"/>
</dbReference>
<evidence type="ECO:0000256" key="6">
    <source>
        <dbReference type="ARBA" id="ARBA00023136"/>
    </source>
</evidence>
<gene>
    <name evidence="9" type="ORF">G3M70_14855</name>
</gene>
<comment type="similarity">
    <text evidence="7">Belongs to the binding-protein-dependent transport system permease family.</text>
</comment>
<evidence type="ECO:0000256" key="7">
    <source>
        <dbReference type="RuleBase" id="RU363032"/>
    </source>
</evidence>
<keyword evidence="6 7" id="KW-0472">Membrane</keyword>
<dbReference type="CDD" id="cd06261">
    <property type="entry name" value="TM_PBP2"/>
    <property type="match status" value="1"/>
</dbReference>
<dbReference type="PANTHER" id="PTHR30465:SF74">
    <property type="entry name" value="OLIGOPEPTIDE TRANSPORT SYSTEM PERMEASE PROTEIN OPPB"/>
    <property type="match status" value="1"/>
</dbReference>
<comment type="subcellular location">
    <subcellularLocation>
        <location evidence="1 7">Cell membrane</location>
        <topology evidence="1 7">Multi-pass membrane protein</topology>
    </subcellularLocation>
</comment>
<dbReference type="SUPFAM" id="SSF161098">
    <property type="entry name" value="MetI-like"/>
    <property type="match status" value="1"/>
</dbReference>
<feature type="transmembrane region" description="Helical" evidence="7">
    <location>
        <begin position="272"/>
        <end position="295"/>
    </location>
</feature>
<evidence type="ECO:0000259" key="8">
    <source>
        <dbReference type="PROSITE" id="PS50928"/>
    </source>
</evidence>
<evidence type="ECO:0000256" key="3">
    <source>
        <dbReference type="ARBA" id="ARBA00022475"/>
    </source>
</evidence>
<dbReference type="PROSITE" id="PS50928">
    <property type="entry name" value="ABC_TM1"/>
    <property type="match status" value="1"/>
</dbReference>
<dbReference type="Gene3D" id="1.10.3720.10">
    <property type="entry name" value="MetI-like"/>
    <property type="match status" value="1"/>
</dbReference>
<sequence length="314" mass="34197">MLGYFFKRVLHGLPVILVVATLTFLILRLVPGGPFDRDKKLPPEILANIEAKYHLDKTLAQQYLLYLKQVVKGDLGPSYKYVGRNVSDILKETFPVSLTLGLCAVLVTLALGIPAGVLSVVGRDTWIDRACIFLATLGISLPSFVIGTLLILVFSHQLQWLPPALWEGPRHIVMPAFALGAGFAGYIARLTRSTLLEVMEQDFIRTARAKGLRESTVILKHALINAASPIVSVMGPLTAGLVVGSFVIEYIFSIPGMGNYFITAVTNRDYPLIMGVTLVYAVLVVLANILVDLVYIKLDPRVKLIESAGGGKKA</sequence>
<evidence type="ECO:0000313" key="10">
    <source>
        <dbReference type="Proteomes" id="UP000594688"/>
    </source>
</evidence>
<dbReference type="GO" id="GO:0055085">
    <property type="term" value="P:transmembrane transport"/>
    <property type="evidence" value="ECO:0007669"/>
    <property type="project" value="InterPro"/>
</dbReference>